<sequence>MLNAWLLIISNMDFNLMPTTSKPNRLNELLYARCPVPSPLSIAMQTGWLPDAMHHLAAIDVRATFEANNPTDEPRLADMNQPNIFRQGGSVPVIWGRAAGQDTRVIGLTWTDEYQALIALPQSGIQSAKDLKGRRIGIPQFNLEIDHTQVSAVRGFSVILESVGLSWNDVERVDLPDHAIPSVVRDGQVIATGTGRRGRYSYSSEIDALSNGLVDAVYVKDFRGAQACHLLGARVIADINRHPDPQVRINNCAPRPLIVNAWLLDNYPHLVDCLIQHVWQAGEWATRHPSETLNLLSREVGWAESWISYAYGGAVHKNLQLDLHPGNIAALDTMKKFLLEYGYIKNDFSIDSWIERGPLEHFLRNNKRKTGTVSFIRPAWNNLNTTFLH</sequence>
<accession>A0A928YTP0</accession>
<keyword evidence="6" id="KW-1185">Reference proteome</keyword>
<evidence type="ECO:0000256" key="1">
    <source>
        <dbReference type="ARBA" id="ARBA00004418"/>
    </source>
</evidence>
<feature type="domain" description="SsuA/THI5-like" evidence="4">
    <location>
        <begin position="93"/>
        <end position="183"/>
    </location>
</feature>
<name>A0A928YTP0_9GAMM</name>
<organism evidence="5 6">
    <name type="scientific">Cellvibrio polysaccharolyticus</name>
    <dbReference type="NCBI Taxonomy" id="2082724"/>
    <lineage>
        <taxon>Bacteria</taxon>
        <taxon>Pseudomonadati</taxon>
        <taxon>Pseudomonadota</taxon>
        <taxon>Gammaproteobacteria</taxon>
        <taxon>Cellvibrionales</taxon>
        <taxon>Cellvibrionaceae</taxon>
        <taxon>Cellvibrio</taxon>
    </lineage>
</organism>
<comment type="subcellular location">
    <subcellularLocation>
        <location evidence="1">Periplasm</location>
    </subcellularLocation>
</comment>
<evidence type="ECO:0000313" key="6">
    <source>
        <dbReference type="Proteomes" id="UP000652567"/>
    </source>
</evidence>
<dbReference type="Proteomes" id="UP000652567">
    <property type="component" value="Unassembled WGS sequence"/>
</dbReference>
<dbReference type="EMBL" id="PRDL01000001">
    <property type="protein sequence ID" value="MBE8716580.1"/>
    <property type="molecule type" value="Genomic_DNA"/>
</dbReference>
<dbReference type="InterPro" id="IPR015168">
    <property type="entry name" value="SsuA/THI5"/>
</dbReference>
<evidence type="ECO:0000313" key="5">
    <source>
        <dbReference type="EMBL" id="MBE8716580.1"/>
    </source>
</evidence>
<dbReference type="AlphaFoldDB" id="A0A928YTP0"/>
<evidence type="ECO:0000259" key="4">
    <source>
        <dbReference type="Pfam" id="PF09084"/>
    </source>
</evidence>
<dbReference type="PANTHER" id="PTHR30024:SF47">
    <property type="entry name" value="TAURINE-BINDING PERIPLASMIC PROTEIN"/>
    <property type="match status" value="1"/>
</dbReference>
<dbReference type="SUPFAM" id="SSF53850">
    <property type="entry name" value="Periplasmic binding protein-like II"/>
    <property type="match status" value="1"/>
</dbReference>
<dbReference type="Gene3D" id="3.40.190.270">
    <property type="match status" value="1"/>
</dbReference>
<dbReference type="PANTHER" id="PTHR30024">
    <property type="entry name" value="ALIPHATIC SULFONATES-BINDING PROTEIN-RELATED"/>
    <property type="match status" value="1"/>
</dbReference>
<proteinExistence type="inferred from homology"/>
<evidence type="ECO:0000256" key="2">
    <source>
        <dbReference type="ARBA" id="ARBA00010742"/>
    </source>
</evidence>
<dbReference type="GO" id="GO:0042597">
    <property type="term" value="C:periplasmic space"/>
    <property type="evidence" value="ECO:0007669"/>
    <property type="project" value="UniProtKB-SubCell"/>
</dbReference>
<protein>
    <submittedName>
        <fullName evidence="5">ABC transporter substrate-binding protein</fullName>
    </submittedName>
</protein>
<gene>
    <name evidence="5" type="ORF">C4F51_05190</name>
</gene>
<evidence type="ECO:0000256" key="3">
    <source>
        <dbReference type="ARBA" id="ARBA00022729"/>
    </source>
</evidence>
<keyword evidence="3" id="KW-0732">Signal</keyword>
<reference evidence="5" key="1">
    <citation type="submission" date="2018-07" db="EMBL/GenBank/DDBJ databases">
        <title>Genome assembly of strain Ka43.</title>
        <authorList>
            <person name="Kukolya J."/>
            <person name="Nagy I."/>
            <person name="Horvath B."/>
            <person name="Toth A."/>
        </authorList>
    </citation>
    <scope>NUCLEOTIDE SEQUENCE</scope>
    <source>
        <strain evidence="5">KB43</strain>
    </source>
</reference>
<dbReference type="Gene3D" id="3.40.190.10">
    <property type="entry name" value="Periplasmic binding protein-like II"/>
    <property type="match status" value="1"/>
</dbReference>
<dbReference type="Pfam" id="PF09084">
    <property type="entry name" value="NMT1"/>
    <property type="match status" value="1"/>
</dbReference>
<comment type="similarity">
    <text evidence="2">Belongs to the bacterial solute-binding protein SsuA/TauA family.</text>
</comment>
<comment type="caution">
    <text evidence="5">The sequence shown here is derived from an EMBL/GenBank/DDBJ whole genome shotgun (WGS) entry which is preliminary data.</text>
</comment>